<feature type="transmembrane region" description="Helical" evidence="1">
    <location>
        <begin position="12"/>
        <end position="35"/>
    </location>
</feature>
<feature type="transmembrane region" description="Helical" evidence="1">
    <location>
        <begin position="156"/>
        <end position="177"/>
    </location>
</feature>
<feature type="transmembrane region" description="Helical" evidence="1">
    <location>
        <begin position="129"/>
        <end position="150"/>
    </location>
</feature>
<feature type="transmembrane region" description="Helical" evidence="1">
    <location>
        <begin position="42"/>
        <end position="61"/>
    </location>
</feature>
<protein>
    <submittedName>
        <fullName evidence="2">Uncharacterized protein</fullName>
    </submittedName>
</protein>
<dbReference type="RefSeq" id="WP_167462952.1">
    <property type="nucleotide sequence ID" value="NZ_CP046171.1"/>
</dbReference>
<evidence type="ECO:0000256" key="1">
    <source>
        <dbReference type="SAM" id="Phobius"/>
    </source>
</evidence>
<evidence type="ECO:0000313" key="3">
    <source>
        <dbReference type="Proteomes" id="UP000501705"/>
    </source>
</evidence>
<evidence type="ECO:0000313" key="2">
    <source>
        <dbReference type="EMBL" id="QIS03850.1"/>
    </source>
</evidence>
<dbReference type="EMBL" id="CP046171">
    <property type="protein sequence ID" value="QIS03850.1"/>
    <property type="molecule type" value="Genomic_DNA"/>
</dbReference>
<reference evidence="2 3" key="1">
    <citation type="journal article" date="2019" name="ACS Chem. Biol.">
        <title>Identification and Mobilization of a Cryptic Antibiotic Biosynthesis Gene Locus from a Human-Pathogenic Nocardia Isolate.</title>
        <authorList>
            <person name="Herisse M."/>
            <person name="Ishida K."/>
            <person name="Porter J.L."/>
            <person name="Howden B."/>
            <person name="Hertweck C."/>
            <person name="Stinear T.P."/>
            <person name="Pidot S.J."/>
        </authorList>
    </citation>
    <scope>NUCLEOTIDE SEQUENCE [LARGE SCALE GENOMIC DNA]</scope>
    <source>
        <strain evidence="2 3">AUSMDU00024985</strain>
    </source>
</reference>
<accession>A0A6G9XSL5</accession>
<keyword evidence="1" id="KW-1133">Transmembrane helix</keyword>
<keyword evidence="1" id="KW-0812">Transmembrane</keyword>
<proteinExistence type="predicted"/>
<feature type="transmembrane region" description="Helical" evidence="1">
    <location>
        <begin position="73"/>
        <end position="91"/>
    </location>
</feature>
<sequence length="193" mass="20643">MFDLVRDNPVATMIVVSEVGLWVLLAAGLIARYLLRLRALGAALLWGIPLLDVALIVAAAIDLRQGAKPGPIHGIAALYLGVSVAFGPTIVRWADVRFAHRFAGGPAPVKPAKGTPEKAAALWREWNRVVLAAAIASLTLGVIIVTVARGEQADALWWWIGRSWAIVGLWLVFGPLWEEVSARTTGSSSVAKK</sequence>
<organism evidence="2 3">
    <name type="scientific">Nocardia brasiliensis</name>
    <dbReference type="NCBI Taxonomy" id="37326"/>
    <lineage>
        <taxon>Bacteria</taxon>
        <taxon>Bacillati</taxon>
        <taxon>Actinomycetota</taxon>
        <taxon>Actinomycetes</taxon>
        <taxon>Mycobacteriales</taxon>
        <taxon>Nocardiaceae</taxon>
        <taxon>Nocardia</taxon>
    </lineage>
</organism>
<dbReference type="AlphaFoldDB" id="A0A6G9XSL5"/>
<name>A0A6G9XSL5_NOCBR</name>
<keyword evidence="1" id="KW-0472">Membrane</keyword>
<dbReference type="Proteomes" id="UP000501705">
    <property type="component" value="Chromosome"/>
</dbReference>
<gene>
    <name evidence="2" type="ORF">F5X71_17315</name>
</gene>